<accession>A0AAE0WJ70</accession>
<evidence type="ECO:0000313" key="3">
    <source>
        <dbReference type="Proteomes" id="UP001274830"/>
    </source>
</evidence>
<keyword evidence="3" id="KW-1185">Reference proteome</keyword>
<protein>
    <submittedName>
        <fullName evidence="2">Uncharacterized protein</fullName>
    </submittedName>
</protein>
<reference evidence="2" key="1">
    <citation type="submission" date="2023-07" db="EMBL/GenBank/DDBJ databases">
        <title>Black Yeasts Isolated from many extreme environments.</title>
        <authorList>
            <person name="Coleine C."/>
            <person name="Stajich J.E."/>
            <person name="Selbmann L."/>
        </authorList>
    </citation>
    <scope>NUCLEOTIDE SEQUENCE</scope>
    <source>
        <strain evidence="2">CCFEE 5485</strain>
    </source>
</reference>
<gene>
    <name evidence="2" type="ORF">LTR78_007841</name>
</gene>
<sequence>MASLPHTTTGLASETPSTSETATGGTAGGNLAPKDSNLAADVSSTESKVGVTSNQGKDTTSNAPGSAEAAAEKLYEERIEEEYAKREGGA</sequence>
<dbReference type="AlphaFoldDB" id="A0AAE0WJ70"/>
<organism evidence="2 3">
    <name type="scientific">Recurvomyces mirabilis</name>
    <dbReference type="NCBI Taxonomy" id="574656"/>
    <lineage>
        <taxon>Eukaryota</taxon>
        <taxon>Fungi</taxon>
        <taxon>Dikarya</taxon>
        <taxon>Ascomycota</taxon>
        <taxon>Pezizomycotina</taxon>
        <taxon>Dothideomycetes</taxon>
        <taxon>Dothideomycetidae</taxon>
        <taxon>Mycosphaerellales</taxon>
        <taxon>Teratosphaeriaceae</taxon>
        <taxon>Recurvomyces</taxon>
    </lineage>
</organism>
<evidence type="ECO:0000256" key="1">
    <source>
        <dbReference type="SAM" id="MobiDB-lite"/>
    </source>
</evidence>
<evidence type="ECO:0000313" key="2">
    <source>
        <dbReference type="EMBL" id="KAK3672301.1"/>
    </source>
</evidence>
<dbReference type="Proteomes" id="UP001274830">
    <property type="component" value="Unassembled WGS sequence"/>
</dbReference>
<dbReference type="EMBL" id="JAUTXT010000034">
    <property type="protein sequence ID" value="KAK3672301.1"/>
    <property type="molecule type" value="Genomic_DNA"/>
</dbReference>
<name>A0AAE0WJ70_9PEZI</name>
<feature type="compositionally biased region" description="Basic and acidic residues" evidence="1">
    <location>
        <begin position="70"/>
        <end position="90"/>
    </location>
</feature>
<feature type="region of interest" description="Disordered" evidence="1">
    <location>
        <begin position="1"/>
        <end position="90"/>
    </location>
</feature>
<proteinExistence type="predicted"/>
<feature type="compositionally biased region" description="Polar residues" evidence="1">
    <location>
        <begin position="42"/>
        <end position="64"/>
    </location>
</feature>
<feature type="compositionally biased region" description="Polar residues" evidence="1">
    <location>
        <begin position="1"/>
        <end position="11"/>
    </location>
</feature>
<feature type="compositionally biased region" description="Low complexity" evidence="1">
    <location>
        <begin position="12"/>
        <end position="24"/>
    </location>
</feature>
<comment type="caution">
    <text evidence="2">The sequence shown here is derived from an EMBL/GenBank/DDBJ whole genome shotgun (WGS) entry which is preliminary data.</text>
</comment>